<proteinExistence type="predicted"/>
<evidence type="ECO:0000313" key="2">
    <source>
        <dbReference type="EMBL" id="MPN37429.1"/>
    </source>
</evidence>
<organism evidence="2">
    <name type="scientific">bioreactor metagenome</name>
    <dbReference type="NCBI Taxonomy" id="1076179"/>
    <lineage>
        <taxon>unclassified sequences</taxon>
        <taxon>metagenomes</taxon>
        <taxon>ecological metagenomes</taxon>
    </lineage>
</organism>
<evidence type="ECO:0000256" key="1">
    <source>
        <dbReference type="SAM" id="MobiDB-lite"/>
    </source>
</evidence>
<feature type="compositionally biased region" description="Basic residues" evidence="1">
    <location>
        <begin position="10"/>
        <end position="31"/>
    </location>
</feature>
<protein>
    <submittedName>
        <fullName evidence="2">Uncharacterized protein</fullName>
    </submittedName>
</protein>
<feature type="region of interest" description="Disordered" evidence="1">
    <location>
        <begin position="1"/>
        <end position="59"/>
    </location>
</feature>
<dbReference type="AlphaFoldDB" id="A0A645HGW8"/>
<gene>
    <name evidence="2" type="ORF">SDC9_184947</name>
</gene>
<reference evidence="2" key="1">
    <citation type="submission" date="2019-08" db="EMBL/GenBank/DDBJ databases">
        <authorList>
            <person name="Kucharzyk K."/>
            <person name="Murdoch R.W."/>
            <person name="Higgins S."/>
            <person name="Loffler F."/>
        </authorList>
    </citation>
    <scope>NUCLEOTIDE SEQUENCE</scope>
</reference>
<sequence length="141" mass="16007">MRQNPGRQRQSGRHRQRRVATHDRRGFHRNASRAGNRRRDVANAAVAGRRTKRPALTPTADRRQCRYLAQRRNGKRTDHRHCRHRIITPALAFVPANAPSDPGCRRPGPSPLGCAAASEYRRHAMAVGNTEKFCDRTCRVA</sequence>
<name>A0A645HGW8_9ZZZZ</name>
<dbReference type="EMBL" id="VSSQ01092080">
    <property type="protein sequence ID" value="MPN37429.1"/>
    <property type="molecule type" value="Genomic_DNA"/>
</dbReference>
<comment type="caution">
    <text evidence="2">The sequence shown here is derived from an EMBL/GenBank/DDBJ whole genome shotgun (WGS) entry which is preliminary data.</text>
</comment>
<accession>A0A645HGW8</accession>